<dbReference type="OrthoDB" id="952191at2"/>
<gene>
    <name evidence="1" type="ORF">Pan216_18430</name>
</gene>
<sequence length="199" mass="21699">MRAIIATMMLVGLTTSMAEGGPRGHHPRHHHHRPRVGIPVRRGPVVVRPSPVVATVRAAAYLLAPPRNHVVVVVGGHTYYRDGSVFYRPAIVEGRKVYVQTAPPVGTVITTLPDTPEEVVVNGEVYYRASSTFYRAEPSPSVEVPQYKVVRPPVGSFVEELPDGATKQTRDDGSAVYIAEGVEYLPVQVAGKSQYVVVR</sequence>
<evidence type="ECO:0000313" key="2">
    <source>
        <dbReference type="Proteomes" id="UP000317093"/>
    </source>
</evidence>
<dbReference type="InterPro" id="IPR045398">
    <property type="entry name" value="DUF6515"/>
</dbReference>
<dbReference type="EMBL" id="CP036279">
    <property type="protein sequence ID" value="QDU60990.1"/>
    <property type="molecule type" value="Genomic_DNA"/>
</dbReference>
<organism evidence="1 2">
    <name type="scientific">Kolteria novifilia</name>
    <dbReference type="NCBI Taxonomy" id="2527975"/>
    <lineage>
        <taxon>Bacteria</taxon>
        <taxon>Pseudomonadati</taxon>
        <taxon>Planctomycetota</taxon>
        <taxon>Planctomycetia</taxon>
        <taxon>Kolteriales</taxon>
        <taxon>Kolteriaceae</taxon>
        <taxon>Kolteria</taxon>
    </lineage>
</organism>
<dbReference type="Proteomes" id="UP000317093">
    <property type="component" value="Chromosome"/>
</dbReference>
<keyword evidence="2" id="KW-1185">Reference proteome</keyword>
<proteinExistence type="predicted"/>
<dbReference type="AlphaFoldDB" id="A0A518B1X8"/>
<protein>
    <submittedName>
        <fullName evidence="1">Uncharacterized protein</fullName>
    </submittedName>
</protein>
<name>A0A518B1X8_9BACT</name>
<accession>A0A518B1X8</accession>
<evidence type="ECO:0000313" key="1">
    <source>
        <dbReference type="EMBL" id="QDU60990.1"/>
    </source>
</evidence>
<dbReference type="RefSeq" id="WP_145257641.1">
    <property type="nucleotide sequence ID" value="NZ_CP036279.1"/>
</dbReference>
<reference evidence="1 2" key="1">
    <citation type="submission" date="2019-02" db="EMBL/GenBank/DDBJ databases">
        <title>Deep-cultivation of Planctomycetes and their phenomic and genomic characterization uncovers novel biology.</title>
        <authorList>
            <person name="Wiegand S."/>
            <person name="Jogler M."/>
            <person name="Boedeker C."/>
            <person name="Pinto D."/>
            <person name="Vollmers J."/>
            <person name="Rivas-Marin E."/>
            <person name="Kohn T."/>
            <person name="Peeters S.H."/>
            <person name="Heuer A."/>
            <person name="Rast P."/>
            <person name="Oberbeckmann S."/>
            <person name="Bunk B."/>
            <person name="Jeske O."/>
            <person name="Meyerdierks A."/>
            <person name="Storesund J.E."/>
            <person name="Kallscheuer N."/>
            <person name="Luecker S."/>
            <person name="Lage O.M."/>
            <person name="Pohl T."/>
            <person name="Merkel B.J."/>
            <person name="Hornburger P."/>
            <person name="Mueller R.-W."/>
            <person name="Bruemmer F."/>
            <person name="Labrenz M."/>
            <person name="Spormann A.M."/>
            <person name="Op den Camp H."/>
            <person name="Overmann J."/>
            <person name="Amann R."/>
            <person name="Jetten M.S.M."/>
            <person name="Mascher T."/>
            <person name="Medema M.H."/>
            <person name="Devos D.P."/>
            <person name="Kaster A.-K."/>
            <person name="Ovreas L."/>
            <person name="Rohde M."/>
            <person name="Galperin M.Y."/>
            <person name="Jogler C."/>
        </authorList>
    </citation>
    <scope>NUCLEOTIDE SEQUENCE [LARGE SCALE GENOMIC DNA]</scope>
    <source>
        <strain evidence="1 2">Pan216</strain>
    </source>
</reference>
<dbReference type="Pfam" id="PF20125">
    <property type="entry name" value="DUF6515"/>
    <property type="match status" value="1"/>
</dbReference>
<dbReference type="KEGG" id="knv:Pan216_18430"/>